<reference evidence="2" key="2">
    <citation type="submission" date="2020-09" db="EMBL/GenBank/DDBJ databases">
        <authorList>
            <person name="Sun Q."/>
            <person name="Zhou Y."/>
        </authorList>
    </citation>
    <scope>NUCLEOTIDE SEQUENCE</scope>
    <source>
        <strain evidence="2">CGMCC 1.15880</strain>
    </source>
</reference>
<evidence type="ECO:0000313" key="3">
    <source>
        <dbReference type="Proteomes" id="UP000628017"/>
    </source>
</evidence>
<name>A0A916VNG6_9RHOB</name>
<dbReference type="EMBL" id="BMKA01000001">
    <property type="protein sequence ID" value="GGA11465.1"/>
    <property type="molecule type" value="Genomic_DNA"/>
</dbReference>
<dbReference type="RefSeq" id="WP_188671405.1">
    <property type="nucleotide sequence ID" value="NZ_BMKA01000001.1"/>
</dbReference>
<dbReference type="InterPro" id="IPR038158">
    <property type="entry name" value="H-NOX_domain_sf"/>
</dbReference>
<feature type="domain" description="Heme NO-binding" evidence="1">
    <location>
        <begin position="2"/>
        <end position="160"/>
    </location>
</feature>
<gene>
    <name evidence="2" type="primary">hnoX</name>
    <name evidence="2" type="ORF">GCM10011498_09590</name>
</gene>
<dbReference type="Gene3D" id="3.90.1520.10">
    <property type="entry name" value="H-NOX domain"/>
    <property type="match status" value="1"/>
</dbReference>
<evidence type="ECO:0000259" key="1">
    <source>
        <dbReference type="Pfam" id="PF07700"/>
    </source>
</evidence>
<dbReference type="Proteomes" id="UP000628017">
    <property type="component" value="Unassembled WGS sequence"/>
</dbReference>
<dbReference type="InterPro" id="IPR011644">
    <property type="entry name" value="Heme_NO-bd"/>
</dbReference>
<dbReference type="Pfam" id="PF07700">
    <property type="entry name" value="HNOB"/>
    <property type="match status" value="1"/>
</dbReference>
<sequence length="185" mass="20162">MKGVVFVELLSLADSLIGEEAVDDVLNSTELASGGAYSAVGNYSCSELMALLGALSQHAGTTPEILQTIFGKWIFRRFAQTHAPFMEGKETAFQMLDSIEGEVHVEVRKLYPDAELPSFATRFLSPQSFEMIYISERPLVDFCQGMIEACVEHFGETASVLRTPVRSETGSGATFTIRLNSPLAA</sequence>
<reference evidence="2" key="1">
    <citation type="journal article" date="2014" name="Int. J. Syst. Evol. Microbiol.">
        <title>Complete genome sequence of Corynebacterium casei LMG S-19264T (=DSM 44701T), isolated from a smear-ripened cheese.</title>
        <authorList>
            <consortium name="US DOE Joint Genome Institute (JGI-PGF)"/>
            <person name="Walter F."/>
            <person name="Albersmeier A."/>
            <person name="Kalinowski J."/>
            <person name="Ruckert C."/>
        </authorList>
    </citation>
    <scope>NUCLEOTIDE SEQUENCE</scope>
    <source>
        <strain evidence="2">CGMCC 1.15880</strain>
    </source>
</reference>
<organism evidence="2 3">
    <name type="scientific">Neptunicoccus cionae</name>
    <dbReference type="NCBI Taxonomy" id="2035344"/>
    <lineage>
        <taxon>Bacteria</taxon>
        <taxon>Pseudomonadati</taxon>
        <taxon>Pseudomonadota</taxon>
        <taxon>Alphaproteobacteria</taxon>
        <taxon>Rhodobacterales</taxon>
        <taxon>Paracoccaceae</taxon>
        <taxon>Neptunicoccus</taxon>
    </lineage>
</organism>
<proteinExistence type="predicted"/>
<dbReference type="AlphaFoldDB" id="A0A916VNG6"/>
<evidence type="ECO:0000313" key="2">
    <source>
        <dbReference type="EMBL" id="GGA11465.1"/>
    </source>
</evidence>
<keyword evidence="3" id="KW-1185">Reference proteome</keyword>
<accession>A0A916VNG6</accession>
<protein>
    <submittedName>
        <fullName evidence="2">Guanylate cyclase</fullName>
    </submittedName>
</protein>
<dbReference type="SUPFAM" id="SSF111126">
    <property type="entry name" value="Ligand-binding domain in the NO signalling and Golgi transport"/>
    <property type="match status" value="1"/>
</dbReference>
<dbReference type="GO" id="GO:0020037">
    <property type="term" value="F:heme binding"/>
    <property type="evidence" value="ECO:0007669"/>
    <property type="project" value="InterPro"/>
</dbReference>
<comment type="caution">
    <text evidence="2">The sequence shown here is derived from an EMBL/GenBank/DDBJ whole genome shotgun (WGS) entry which is preliminary data.</text>
</comment>
<dbReference type="InterPro" id="IPR024096">
    <property type="entry name" value="NO_sig/Golgi_transp_ligand-bd"/>
</dbReference>